<dbReference type="AlphaFoldDB" id="A0ABD0JAQ0"/>
<reference evidence="1 2" key="1">
    <citation type="journal article" date="2023" name="Sci. Data">
        <title>Genome assembly of the Korean intertidal mud-creeper Batillaria attramentaria.</title>
        <authorList>
            <person name="Patra A.K."/>
            <person name="Ho P.T."/>
            <person name="Jun S."/>
            <person name="Lee S.J."/>
            <person name="Kim Y."/>
            <person name="Won Y.J."/>
        </authorList>
    </citation>
    <scope>NUCLEOTIDE SEQUENCE [LARGE SCALE GENOMIC DNA]</scope>
    <source>
        <strain evidence="1">Wonlab-2016</strain>
    </source>
</reference>
<protein>
    <submittedName>
        <fullName evidence="1">Uncharacterized protein</fullName>
    </submittedName>
</protein>
<evidence type="ECO:0000313" key="1">
    <source>
        <dbReference type="EMBL" id="KAK7466749.1"/>
    </source>
</evidence>
<evidence type="ECO:0000313" key="2">
    <source>
        <dbReference type="Proteomes" id="UP001519460"/>
    </source>
</evidence>
<accession>A0ABD0JAQ0</accession>
<comment type="caution">
    <text evidence="1">The sequence shown here is derived from an EMBL/GenBank/DDBJ whole genome shotgun (WGS) entry which is preliminary data.</text>
</comment>
<name>A0ABD0JAQ0_9CAEN</name>
<proteinExistence type="predicted"/>
<organism evidence="1 2">
    <name type="scientific">Batillaria attramentaria</name>
    <dbReference type="NCBI Taxonomy" id="370345"/>
    <lineage>
        <taxon>Eukaryota</taxon>
        <taxon>Metazoa</taxon>
        <taxon>Spiralia</taxon>
        <taxon>Lophotrochozoa</taxon>
        <taxon>Mollusca</taxon>
        <taxon>Gastropoda</taxon>
        <taxon>Caenogastropoda</taxon>
        <taxon>Sorbeoconcha</taxon>
        <taxon>Cerithioidea</taxon>
        <taxon>Batillariidae</taxon>
        <taxon>Batillaria</taxon>
    </lineage>
</organism>
<sequence length="178" mass="19770">MSSKSGVNCFTRNTIPSRSLVTSFNIRGHDTATATLKSYNLCGQVSVRRNPYSRFCNAMQNKLKIIWSLSLPLSFLSSSPIAARISEVGSEMTIACPQQTINARAQIKRERINSNKSFITIKDPMATTSSVRHALSLPGHLPSRLLHSRWWAGYRLHIFSLFEGGNNGEISVTMVLVL</sequence>
<gene>
    <name evidence="1" type="ORF">BaRGS_00037158</name>
</gene>
<dbReference type="Proteomes" id="UP001519460">
    <property type="component" value="Unassembled WGS sequence"/>
</dbReference>
<dbReference type="EMBL" id="JACVVK020000547">
    <property type="protein sequence ID" value="KAK7466749.1"/>
    <property type="molecule type" value="Genomic_DNA"/>
</dbReference>
<keyword evidence="2" id="KW-1185">Reference proteome</keyword>